<evidence type="ECO:0000256" key="2">
    <source>
        <dbReference type="ARBA" id="ARBA00004202"/>
    </source>
</evidence>
<dbReference type="InterPro" id="IPR020547">
    <property type="entry name" value="ATP_synth_F1_esu_C"/>
</dbReference>
<evidence type="ECO:0000256" key="9">
    <source>
        <dbReference type="ARBA" id="ARBA00023065"/>
    </source>
</evidence>
<dbReference type="InterPro" id="IPR036771">
    <property type="entry name" value="ATPsynth_dsu/esu_N"/>
</dbReference>
<name>A0A4R2KJJ7_9GAMM</name>
<proteinExistence type="inferred from homology"/>
<evidence type="ECO:0000313" key="20">
    <source>
        <dbReference type="Proteomes" id="UP000294980"/>
    </source>
</evidence>
<dbReference type="EMBL" id="SLWX01000018">
    <property type="protein sequence ID" value="TCO72607.1"/>
    <property type="molecule type" value="Genomic_DNA"/>
</dbReference>
<dbReference type="PANTHER" id="PTHR13822">
    <property type="entry name" value="ATP SYNTHASE DELTA/EPSILON CHAIN"/>
    <property type="match status" value="1"/>
</dbReference>
<reference evidence="19 20" key="1">
    <citation type="submission" date="2019-03" db="EMBL/GenBank/DDBJ databases">
        <title>Genomic Encyclopedia of Type Strains, Phase IV (KMG-IV): sequencing the most valuable type-strain genomes for metagenomic binning, comparative biology and taxonomic classification.</title>
        <authorList>
            <person name="Goeker M."/>
        </authorList>
    </citation>
    <scope>NUCLEOTIDE SEQUENCE [LARGE SCALE GENOMIC DNA]</scope>
    <source>
        <strain evidence="19 20">DSM 23344</strain>
    </source>
</reference>
<comment type="similarity">
    <text evidence="3 15 16">Belongs to the ATPase epsilon chain family.</text>
</comment>
<comment type="caution">
    <text evidence="19">The sequence shown here is derived from an EMBL/GenBank/DDBJ whole genome shotgun (WGS) entry which is preliminary data.</text>
</comment>
<dbReference type="Proteomes" id="UP000294980">
    <property type="component" value="Unassembled WGS sequence"/>
</dbReference>
<evidence type="ECO:0000256" key="1">
    <source>
        <dbReference type="ARBA" id="ARBA00003543"/>
    </source>
</evidence>
<evidence type="ECO:0000256" key="7">
    <source>
        <dbReference type="ARBA" id="ARBA00022475"/>
    </source>
</evidence>
<keyword evidence="11 15" id="KW-0139">CF(1)</keyword>
<dbReference type="InterPro" id="IPR001469">
    <property type="entry name" value="ATP_synth_F1_dsu/esu"/>
</dbReference>
<feature type="domain" description="ATP synthase F1 complex delta/epsilon subunit N-terminal" evidence="18">
    <location>
        <begin position="5"/>
        <end position="84"/>
    </location>
</feature>
<dbReference type="NCBIfam" id="NF001847">
    <property type="entry name" value="PRK00571.1-4"/>
    <property type="match status" value="1"/>
</dbReference>
<evidence type="ECO:0000313" key="19">
    <source>
        <dbReference type="EMBL" id="TCO72607.1"/>
    </source>
</evidence>
<dbReference type="InterPro" id="IPR036794">
    <property type="entry name" value="ATP_F1_dsu/esu_C_sf"/>
</dbReference>
<keyword evidence="6 15" id="KW-0813">Transport</keyword>
<dbReference type="RefSeq" id="WP_117319275.1">
    <property type="nucleotide sequence ID" value="NZ_QQSW01000022.1"/>
</dbReference>
<evidence type="ECO:0000256" key="15">
    <source>
        <dbReference type="HAMAP-Rule" id="MF_00530"/>
    </source>
</evidence>
<dbReference type="NCBIfam" id="TIGR01216">
    <property type="entry name" value="ATP_synt_epsi"/>
    <property type="match status" value="1"/>
</dbReference>
<evidence type="ECO:0000259" key="17">
    <source>
        <dbReference type="Pfam" id="PF00401"/>
    </source>
</evidence>
<evidence type="ECO:0000256" key="10">
    <source>
        <dbReference type="ARBA" id="ARBA00023136"/>
    </source>
</evidence>
<dbReference type="SUPFAM" id="SSF51344">
    <property type="entry name" value="Epsilon subunit of F1F0-ATP synthase N-terminal domain"/>
    <property type="match status" value="1"/>
</dbReference>
<comment type="function">
    <text evidence="1 15">Produces ATP from ADP in the presence of a proton gradient across the membrane.</text>
</comment>
<dbReference type="Gene3D" id="2.60.15.10">
    <property type="entry name" value="F0F1 ATP synthase delta/epsilon subunit, N-terminal"/>
    <property type="match status" value="1"/>
</dbReference>
<feature type="domain" description="ATP synthase epsilon subunit C-terminal" evidence="17">
    <location>
        <begin position="88"/>
        <end position="131"/>
    </location>
</feature>
<evidence type="ECO:0000259" key="18">
    <source>
        <dbReference type="Pfam" id="PF02823"/>
    </source>
</evidence>
<dbReference type="InterPro" id="IPR020546">
    <property type="entry name" value="ATP_synth_F1_dsu/esu_N"/>
</dbReference>
<evidence type="ECO:0000256" key="12">
    <source>
        <dbReference type="ARBA" id="ARBA00023310"/>
    </source>
</evidence>
<comment type="subunit">
    <text evidence="4 15 16">F-type ATPases have 2 components, CF(1) - the catalytic core - and CF(0) - the membrane proton channel. CF(1) has five subunits: alpha(3), beta(3), gamma(1), delta(1), epsilon(1). CF(0) has three main subunits: a, b and c.</text>
</comment>
<dbReference type="GO" id="GO:0005524">
    <property type="term" value="F:ATP binding"/>
    <property type="evidence" value="ECO:0007669"/>
    <property type="project" value="UniProtKB-UniRule"/>
</dbReference>
<protein>
    <recommendedName>
        <fullName evidence="5 15">ATP synthase epsilon chain</fullName>
    </recommendedName>
    <alternativeName>
        <fullName evidence="14 15">ATP synthase F1 sector epsilon subunit</fullName>
    </alternativeName>
    <alternativeName>
        <fullName evidence="13 15">F-ATPase epsilon subunit</fullName>
    </alternativeName>
</protein>
<dbReference type="HAMAP" id="MF_00530">
    <property type="entry name" value="ATP_synth_epsil_bac"/>
    <property type="match status" value="1"/>
</dbReference>
<dbReference type="FunFam" id="2.60.15.10:FF:000001">
    <property type="entry name" value="ATP synthase epsilon chain"/>
    <property type="match status" value="1"/>
</dbReference>
<accession>A0A4R2KJJ7</accession>
<evidence type="ECO:0000256" key="11">
    <source>
        <dbReference type="ARBA" id="ARBA00023196"/>
    </source>
</evidence>
<dbReference type="GO" id="GO:0005886">
    <property type="term" value="C:plasma membrane"/>
    <property type="evidence" value="ECO:0007669"/>
    <property type="project" value="UniProtKB-SubCell"/>
</dbReference>
<evidence type="ECO:0000256" key="16">
    <source>
        <dbReference type="RuleBase" id="RU003656"/>
    </source>
</evidence>
<keyword evidence="7 15" id="KW-1003">Cell membrane</keyword>
<organism evidence="19 20">
    <name type="scientific">Chromatocurvus halotolerans</name>
    <dbReference type="NCBI Taxonomy" id="1132028"/>
    <lineage>
        <taxon>Bacteria</taxon>
        <taxon>Pseudomonadati</taxon>
        <taxon>Pseudomonadota</taxon>
        <taxon>Gammaproteobacteria</taxon>
        <taxon>Cellvibrionales</taxon>
        <taxon>Halieaceae</taxon>
        <taxon>Chromatocurvus</taxon>
    </lineage>
</organism>
<evidence type="ECO:0000256" key="4">
    <source>
        <dbReference type="ARBA" id="ARBA00011648"/>
    </source>
</evidence>
<dbReference type="SUPFAM" id="SSF46604">
    <property type="entry name" value="Epsilon subunit of F1F0-ATP synthase C-terminal domain"/>
    <property type="match status" value="1"/>
</dbReference>
<dbReference type="AlphaFoldDB" id="A0A4R2KJJ7"/>
<evidence type="ECO:0000256" key="3">
    <source>
        <dbReference type="ARBA" id="ARBA00005712"/>
    </source>
</evidence>
<sequence length="142" mass="14978">MAMTIHCDIVSAEESIYSGLVETLVATGDMGELGITYGHAPLLTALRPGPVRIVTQKGEEAVYYVSGGFLEVQPGVVSILADTALRADDVDEAAAESARREAEHALANQTGDFDYGRASAQLAEAAAQLATLRKMRNRAGRG</sequence>
<dbReference type="CDD" id="cd12152">
    <property type="entry name" value="F1-ATPase_delta"/>
    <property type="match status" value="1"/>
</dbReference>
<evidence type="ECO:0000256" key="5">
    <source>
        <dbReference type="ARBA" id="ARBA00014480"/>
    </source>
</evidence>
<keyword evidence="12 15" id="KW-0066">ATP synthesis</keyword>
<dbReference type="Pfam" id="PF02823">
    <property type="entry name" value="ATP-synt_DE_N"/>
    <property type="match status" value="1"/>
</dbReference>
<dbReference type="OrthoDB" id="9791445at2"/>
<keyword evidence="9 15" id="KW-0406">Ion transport</keyword>
<dbReference type="GO" id="GO:0045259">
    <property type="term" value="C:proton-transporting ATP synthase complex"/>
    <property type="evidence" value="ECO:0007669"/>
    <property type="project" value="UniProtKB-KW"/>
</dbReference>
<dbReference type="Pfam" id="PF00401">
    <property type="entry name" value="ATP-synt_DE"/>
    <property type="match status" value="1"/>
</dbReference>
<evidence type="ECO:0000256" key="8">
    <source>
        <dbReference type="ARBA" id="ARBA00022781"/>
    </source>
</evidence>
<dbReference type="GO" id="GO:0046933">
    <property type="term" value="F:proton-transporting ATP synthase activity, rotational mechanism"/>
    <property type="evidence" value="ECO:0007669"/>
    <property type="project" value="UniProtKB-UniRule"/>
</dbReference>
<comment type="subcellular location">
    <subcellularLocation>
        <location evidence="2 15">Cell membrane</location>
        <topology evidence="2 15">Peripheral membrane protein</topology>
    </subcellularLocation>
</comment>
<dbReference type="Gene3D" id="1.20.5.440">
    <property type="entry name" value="ATP synthase delta/epsilon subunit, C-terminal domain"/>
    <property type="match status" value="1"/>
</dbReference>
<keyword evidence="8 15" id="KW-0375">Hydrogen ion transport</keyword>
<evidence type="ECO:0000256" key="14">
    <source>
        <dbReference type="ARBA" id="ARBA00031795"/>
    </source>
</evidence>
<keyword evidence="20" id="KW-1185">Reference proteome</keyword>
<evidence type="ECO:0000256" key="13">
    <source>
        <dbReference type="ARBA" id="ARBA00030215"/>
    </source>
</evidence>
<gene>
    <name evidence="15" type="primary">atpC</name>
    <name evidence="19" type="ORF">EV688_11834</name>
</gene>
<dbReference type="PANTHER" id="PTHR13822:SF10">
    <property type="entry name" value="ATP SYNTHASE EPSILON CHAIN, CHLOROPLASTIC"/>
    <property type="match status" value="1"/>
</dbReference>
<evidence type="ECO:0000256" key="6">
    <source>
        <dbReference type="ARBA" id="ARBA00022448"/>
    </source>
</evidence>
<keyword evidence="10 15" id="KW-0472">Membrane</keyword>